<evidence type="ECO:0000313" key="1">
    <source>
        <dbReference type="EMBL" id="ABC78277.1"/>
    </source>
</evidence>
<evidence type="ECO:0000313" key="2">
    <source>
        <dbReference type="Proteomes" id="UP000001933"/>
    </source>
</evidence>
<dbReference type="KEGG" id="sat:SYN_03014"/>
<dbReference type="Proteomes" id="UP000001933">
    <property type="component" value="Chromosome"/>
</dbReference>
<dbReference type="AlphaFoldDB" id="Q2LW21"/>
<dbReference type="HOGENOM" id="CLU_2636745_0_0_7"/>
<reference evidence="1 2" key="1">
    <citation type="journal article" date="2007" name="Proc. Natl. Acad. Sci. U.S.A.">
        <title>The genome of Syntrophus aciditrophicus: life at the thermodynamic limit of microbial growth.</title>
        <authorList>
            <person name="McInerney M.J."/>
            <person name="Rohlin L."/>
            <person name="Mouttaki H."/>
            <person name="Kim U."/>
            <person name="Krupp R.S."/>
            <person name="Rios-Hernandez L."/>
            <person name="Sieber J."/>
            <person name="Struchtemeyer C.G."/>
            <person name="Bhattacharyya A."/>
            <person name="Campbell J.W."/>
            <person name="Gunsalus R.P."/>
        </authorList>
    </citation>
    <scope>NUCLEOTIDE SEQUENCE [LARGE SCALE GENOMIC DNA]</scope>
    <source>
        <strain evidence="1 2">SB</strain>
    </source>
</reference>
<protein>
    <submittedName>
        <fullName evidence="1">Hypothetical cytosolic protein</fullName>
    </submittedName>
</protein>
<sequence length="77" mass="8785">MTDGETRVILEASKNEFESLMGRQSSAEADCPPTRKRHEIKTPVKNIRFGFILFPFLKIRLFVGCGLQLSNCIVDHF</sequence>
<gene>
    <name evidence="1" type="ORF">SYN_03014</name>
</gene>
<proteinExistence type="predicted"/>
<dbReference type="InParanoid" id="Q2LW21"/>
<dbReference type="EMBL" id="CP000252">
    <property type="protein sequence ID" value="ABC78277.1"/>
    <property type="molecule type" value="Genomic_DNA"/>
</dbReference>
<name>Q2LW21_SYNAS</name>
<dbReference type="STRING" id="56780.SYN_03014"/>
<organism evidence="1 2">
    <name type="scientific">Syntrophus aciditrophicus (strain SB)</name>
    <dbReference type="NCBI Taxonomy" id="56780"/>
    <lineage>
        <taxon>Bacteria</taxon>
        <taxon>Pseudomonadati</taxon>
        <taxon>Thermodesulfobacteriota</taxon>
        <taxon>Syntrophia</taxon>
        <taxon>Syntrophales</taxon>
        <taxon>Syntrophaceae</taxon>
        <taxon>Syntrophus</taxon>
    </lineage>
</organism>
<accession>Q2LW21</accession>
<keyword evidence="2" id="KW-1185">Reference proteome</keyword>